<evidence type="ECO:0000259" key="2">
    <source>
        <dbReference type="Pfam" id="PF02002"/>
    </source>
</evidence>
<dbReference type="Pfam" id="PF02002">
    <property type="entry name" value="TFIIE_alpha"/>
    <property type="match status" value="1"/>
</dbReference>
<dbReference type="InterPro" id="IPR024550">
    <property type="entry name" value="TFIIEa/SarR/Rpc3_HTH_dom"/>
</dbReference>
<dbReference type="PANTHER" id="PTHR13097">
    <property type="entry name" value="TRANSCRIPTION INITIATION FACTOR IIE, ALPHA SUBUNIT"/>
    <property type="match status" value="1"/>
</dbReference>
<proteinExistence type="predicted"/>
<keyword evidence="4" id="KW-1185">Reference proteome</keyword>
<dbReference type="Proteomes" id="UP000799779">
    <property type="component" value="Unassembled WGS sequence"/>
</dbReference>
<evidence type="ECO:0000313" key="4">
    <source>
        <dbReference type="Proteomes" id="UP000799779"/>
    </source>
</evidence>
<dbReference type="PANTHER" id="PTHR13097:SF7">
    <property type="entry name" value="GENERAL TRANSCRIPTION FACTOR IIE SUBUNIT 1"/>
    <property type="match status" value="1"/>
</dbReference>
<dbReference type="OrthoDB" id="361102at2759"/>
<dbReference type="SUPFAM" id="SSF57783">
    <property type="entry name" value="Zinc beta-ribbon"/>
    <property type="match status" value="1"/>
</dbReference>
<dbReference type="AlphaFoldDB" id="A0A6A5W6Z3"/>
<evidence type="ECO:0000256" key="1">
    <source>
        <dbReference type="SAM" id="MobiDB-lite"/>
    </source>
</evidence>
<dbReference type="GO" id="GO:0005673">
    <property type="term" value="C:transcription factor TFIIE complex"/>
    <property type="evidence" value="ECO:0007669"/>
    <property type="project" value="TreeGrafter"/>
</dbReference>
<feature type="domain" description="TFIIEalpha/SarR/Rpc3 HTH" evidence="2">
    <location>
        <begin position="23"/>
        <end position="88"/>
    </location>
</feature>
<reference evidence="3" key="1">
    <citation type="journal article" date="2020" name="Stud. Mycol.">
        <title>101 Dothideomycetes genomes: a test case for predicting lifestyles and emergence of pathogens.</title>
        <authorList>
            <person name="Haridas S."/>
            <person name="Albert R."/>
            <person name="Binder M."/>
            <person name="Bloem J."/>
            <person name="Labutti K."/>
            <person name="Salamov A."/>
            <person name="Andreopoulos B."/>
            <person name="Baker S."/>
            <person name="Barry K."/>
            <person name="Bills G."/>
            <person name="Bluhm B."/>
            <person name="Cannon C."/>
            <person name="Castanera R."/>
            <person name="Culley D."/>
            <person name="Daum C."/>
            <person name="Ezra D."/>
            <person name="Gonzalez J."/>
            <person name="Henrissat B."/>
            <person name="Kuo A."/>
            <person name="Liang C."/>
            <person name="Lipzen A."/>
            <person name="Lutzoni F."/>
            <person name="Magnuson J."/>
            <person name="Mondo S."/>
            <person name="Nolan M."/>
            <person name="Ohm R."/>
            <person name="Pangilinan J."/>
            <person name="Park H.-J."/>
            <person name="Ramirez L."/>
            <person name="Alfaro M."/>
            <person name="Sun H."/>
            <person name="Tritt A."/>
            <person name="Yoshinaga Y."/>
            <person name="Zwiers L.-H."/>
            <person name="Turgeon B."/>
            <person name="Goodwin S."/>
            <person name="Spatafora J."/>
            <person name="Crous P."/>
            <person name="Grigoriev I."/>
        </authorList>
    </citation>
    <scope>NUCLEOTIDE SEQUENCE</scope>
    <source>
        <strain evidence="3">CBS 123094</strain>
    </source>
</reference>
<protein>
    <recommendedName>
        <fullName evidence="2">TFIIEalpha/SarR/Rpc3 HTH domain-containing protein</fullName>
    </recommendedName>
</protein>
<accession>A0A6A5W6Z3</accession>
<evidence type="ECO:0000313" key="3">
    <source>
        <dbReference type="EMBL" id="KAF1997107.1"/>
    </source>
</evidence>
<name>A0A6A5W6Z3_9PLEO</name>
<feature type="region of interest" description="Disordered" evidence="1">
    <location>
        <begin position="310"/>
        <end position="383"/>
    </location>
</feature>
<dbReference type="InterPro" id="IPR039997">
    <property type="entry name" value="TFE"/>
</dbReference>
<gene>
    <name evidence="3" type="ORF">P154DRAFT_525096</name>
</gene>
<organism evidence="3 4">
    <name type="scientific">Amniculicola lignicola CBS 123094</name>
    <dbReference type="NCBI Taxonomy" id="1392246"/>
    <lineage>
        <taxon>Eukaryota</taxon>
        <taxon>Fungi</taxon>
        <taxon>Dikarya</taxon>
        <taxon>Ascomycota</taxon>
        <taxon>Pezizomycotina</taxon>
        <taxon>Dothideomycetes</taxon>
        <taxon>Pleosporomycetidae</taxon>
        <taxon>Pleosporales</taxon>
        <taxon>Amniculicolaceae</taxon>
        <taxon>Amniculicola</taxon>
    </lineage>
</organism>
<dbReference type="EMBL" id="ML977617">
    <property type="protein sequence ID" value="KAF1997107.1"/>
    <property type="molecule type" value="Genomic_DNA"/>
</dbReference>
<feature type="compositionally biased region" description="Acidic residues" evidence="1">
    <location>
        <begin position="316"/>
        <end position="333"/>
    </location>
</feature>
<sequence length="383" mass="42222">MMGLLIACRLTIQDMIIVLDHGKNNKNAGKLTSRLREAGLISVFIRQEIREGAMKAMSREYFYIDYRKAIDSTKYRIHMMDEKIKQTAKPSQERKEYNCPRCKAQWTTMEVLDKVDLYHRASGFLCLQCDHPLDTIAPDDAPENDDTPAMFNKQFGPLLKLMQTIDTVTIPAIEGKDAVEGAIELPRDQILNPAAKHEAVPETTLRPTAVKGVATAPEKIEVSIATQSEYTEAARTAEAARKARIEAQNQLPEWHTKSTVVKSESTSVSTVAGKIKVDDGADAPAIKNEAVEDKKDKDPELDAVFAALAAQRQKEQDEDDEDDEDEDEDEFEDVPVSNVIPEAKRIKVEASAAPSPMNGGGTPAATSTGDGGDESDEDEFVDV</sequence>
<dbReference type="GO" id="GO:0006367">
    <property type="term" value="P:transcription initiation at RNA polymerase II promoter"/>
    <property type="evidence" value="ECO:0007669"/>
    <property type="project" value="TreeGrafter"/>
</dbReference>
<feature type="compositionally biased region" description="Acidic residues" evidence="1">
    <location>
        <begin position="371"/>
        <end position="383"/>
    </location>
</feature>